<reference evidence="18" key="1">
    <citation type="submission" date="2024-06" db="EMBL/GenBank/DDBJ databases">
        <authorList>
            <person name="Ryan C."/>
        </authorList>
    </citation>
    <scope>NUCLEOTIDE SEQUENCE [LARGE SCALE GENOMIC DNA]</scope>
</reference>
<dbReference type="FunFam" id="1.10.530.10:FF:000005">
    <property type="entry name" value="Basic endochitinase"/>
    <property type="match status" value="1"/>
</dbReference>
<dbReference type="PANTHER" id="PTHR22595">
    <property type="entry name" value="CHITINASE-RELATED"/>
    <property type="match status" value="1"/>
</dbReference>
<evidence type="ECO:0000313" key="18">
    <source>
        <dbReference type="Proteomes" id="UP001497457"/>
    </source>
</evidence>
<reference evidence="17 18" key="2">
    <citation type="submission" date="2024-10" db="EMBL/GenBank/DDBJ databases">
        <authorList>
            <person name="Ryan C."/>
        </authorList>
    </citation>
    <scope>NUCLEOTIDE SEQUENCE [LARGE SCALE GENOMIC DNA]</scope>
</reference>
<dbReference type="SUPFAM" id="SSF57016">
    <property type="entry name" value="Plant lectins/antimicrobial peptides"/>
    <property type="match status" value="1"/>
</dbReference>
<evidence type="ECO:0000256" key="13">
    <source>
        <dbReference type="PIRSR" id="PIRSR001060-2"/>
    </source>
</evidence>
<dbReference type="GO" id="GO:0006032">
    <property type="term" value="P:chitin catabolic process"/>
    <property type="evidence" value="ECO:0007669"/>
    <property type="project" value="UniProtKB-KW"/>
</dbReference>
<feature type="chain" id="PRO_5044794154" description="chitinase" evidence="15">
    <location>
        <begin position="30"/>
        <end position="271"/>
    </location>
</feature>
<keyword evidence="4 14" id="KW-0147">Chitin-binding</keyword>
<evidence type="ECO:0000256" key="5">
    <source>
        <dbReference type="ARBA" id="ARBA00022729"/>
    </source>
</evidence>
<dbReference type="PANTHER" id="PTHR22595:SF79">
    <property type="entry name" value="CHITINASE 12"/>
    <property type="match status" value="1"/>
</dbReference>
<evidence type="ECO:0000256" key="1">
    <source>
        <dbReference type="ARBA" id="ARBA00000822"/>
    </source>
</evidence>
<feature type="disulfide bond" evidence="13">
    <location>
        <begin position="213"/>
        <end position="245"/>
    </location>
</feature>
<protein>
    <recommendedName>
        <fullName evidence="3">chitinase</fullName>
        <ecNumber evidence="3">3.2.1.14</ecNumber>
    </recommendedName>
</protein>
<dbReference type="AlphaFoldDB" id="A0ABC9B232"/>
<evidence type="ECO:0000256" key="2">
    <source>
        <dbReference type="ARBA" id="ARBA00009373"/>
    </source>
</evidence>
<keyword evidence="7" id="KW-0611">Plant defense</keyword>
<evidence type="ECO:0000256" key="12">
    <source>
        <dbReference type="ARBA" id="ARBA00023326"/>
    </source>
</evidence>
<dbReference type="PIRSF" id="PIRSF001060">
    <property type="entry name" value="Endochitinase"/>
    <property type="match status" value="1"/>
</dbReference>
<keyword evidence="12" id="KW-0624">Polysaccharide degradation</keyword>
<keyword evidence="5 15" id="KW-0732">Signal</keyword>
<comment type="similarity">
    <text evidence="2">Belongs to the glycosyl hydrolase 19 family. Chitinase class I subfamily.</text>
</comment>
<feature type="disulfide bond" evidence="13 14">
    <location>
        <begin position="37"/>
        <end position="52"/>
    </location>
</feature>
<dbReference type="PROSITE" id="PS50941">
    <property type="entry name" value="CHIT_BIND_I_2"/>
    <property type="match status" value="1"/>
</dbReference>
<dbReference type="InterPro" id="IPR001002">
    <property type="entry name" value="Chitin-bd_1"/>
</dbReference>
<keyword evidence="18" id="KW-1185">Reference proteome</keyword>
<feature type="disulfide bond" evidence="13 14">
    <location>
        <begin position="70"/>
        <end position="74"/>
    </location>
</feature>
<dbReference type="GO" id="GO:0008843">
    <property type="term" value="F:endochitinase activity"/>
    <property type="evidence" value="ECO:0007669"/>
    <property type="project" value="UniProtKB-EC"/>
</dbReference>
<dbReference type="InterPro" id="IPR018371">
    <property type="entry name" value="Chitin-binding_1_CS"/>
</dbReference>
<sequence length="271" mass="28906">MLSLLFWHEPYQAMMRALALVAMLAAALAVSARAAQCGDQANGALCPDCLCCSFWGFCGSTPDFCAESHCQSQCDGCSDSSGEGGNISSILTEDLFDTLLKNRNAGGCKAQGFYTYDALITAADAFPGFGTTGSLDTQKRELAAFLGQTELVASDPIVSFKMAIGFWMTPQGNKPSCHDVITNKWTPSPTDVAAGRLPGYGVITNIINGDIECDKGYKDEVANRTFFYTSYCDILGISPGDNLDCYNQRSFNSVFLPAGATTATLENRADA</sequence>
<accession>A0ABC9B232</accession>
<evidence type="ECO:0000313" key="17">
    <source>
        <dbReference type="EMBL" id="CAL4990434.1"/>
    </source>
</evidence>
<keyword evidence="6" id="KW-0378">Hydrolase</keyword>
<evidence type="ECO:0000256" key="6">
    <source>
        <dbReference type="ARBA" id="ARBA00022801"/>
    </source>
</evidence>
<dbReference type="Proteomes" id="UP001497457">
    <property type="component" value="Chromosome 24b"/>
</dbReference>
<dbReference type="Gene3D" id="1.10.530.10">
    <property type="match status" value="1"/>
</dbReference>
<gene>
    <name evidence="17" type="ORF">URODEC1_LOCUS60257</name>
</gene>
<evidence type="ECO:0000256" key="9">
    <source>
        <dbReference type="ARBA" id="ARBA00023157"/>
    </source>
</evidence>
<dbReference type="GO" id="GO:0008061">
    <property type="term" value="F:chitin binding"/>
    <property type="evidence" value="ECO:0007669"/>
    <property type="project" value="UniProtKB-UniRule"/>
</dbReference>
<dbReference type="InterPro" id="IPR016283">
    <property type="entry name" value="Glyco_hydro_19"/>
</dbReference>
<dbReference type="InterPro" id="IPR023346">
    <property type="entry name" value="Lysozyme-like_dom_sf"/>
</dbReference>
<dbReference type="CDD" id="cd06921">
    <property type="entry name" value="ChtBD1_GH19_hevein"/>
    <property type="match status" value="1"/>
</dbReference>
<dbReference type="Pfam" id="PF00187">
    <property type="entry name" value="Chitin_bind_1"/>
    <property type="match status" value="1"/>
</dbReference>
<evidence type="ECO:0000256" key="3">
    <source>
        <dbReference type="ARBA" id="ARBA00012729"/>
    </source>
</evidence>
<dbReference type="Gene3D" id="3.30.60.10">
    <property type="entry name" value="Endochitinase-like"/>
    <property type="match status" value="1"/>
</dbReference>
<feature type="signal peptide" evidence="15">
    <location>
        <begin position="1"/>
        <end position="29"/>
    </location>
</feature>
<feature type="disulfide bond" evidence="13 14">
    <location>
        <begin position="46"/>
        <end position="58"/>
    </location>
</feature>
<comment type="catalytic activity">
    <reaction evidence="1">
        <text>Random endo-hydrolysis of N-acetyl-beta-D-glucosaminide (1-&gt;4)-beta-linkages in chitin and chitodextrins.</text>
        <dbReference type="EC" id="3.2.1.14"/>
    </reaction>
</comment>
<dbReference type="EC" id="3.2.1.14" evidence="3"/>
<keyword evidence="11" id="KW-0326">Glycosidase</keyword>
<name>A0ABC9B232_9POAL</name>
<dbReference type="EMBL" id="OZ075134">
    <property type="protein sequence ID" value="CAL4990434.1"/>
    <property type="molecule type" value="Genomic_DNA"/>
</dbReference>
<dbReference type="SMART" id="SM00270">
    <property type="entry name" value="ChtBD1"/>
    <property type="match status" value="1"/>
</dbReference>
<organism evidence="17 18">
    <name type="scientific">Urochloa decumbens</name>
    <dbReference type="NCBI Taxonomy" id="240449"/>
    <lineage>
        <taxon>Eukaryota</taxon>
        <taxon>Viridiplantae</taxon>
        <taxon>Streptophyta</taxon>
        <taxon>Embryophyta</taxon>
        <taxon>Tracheophyta</taxon>
        <taxon>Spermatophyta</taxon>
        <taxon>Magnoliopsida</taxon>
        <taxon>Liliopsida</taxon>
        <taxon>Poales</taxon>
        <taxon>Poaceae</taxon>
        <taxon>PACMAD clade</taxon>
        <taxon>Panicoideae</taxon>
        <taxon>Panicodae</taxon>
        <taxon>Paniceae</taxon>
        <taxon>Melinidinae</taxon>
        <taxon>Urochloa</taxon>
    </lineage>
</organism>
<dbReference type="InterPro" id="IPR036861">
    <property type="entry name" value="Endochitinase-like_sf"/>
</dbReference>
<evidence type="ECO:0000259" key="16">
    <source>
        <dbReference type="PROSITE" id="PS50941"/>
    </source>
</evidence>
<feature type="domain" description="Chitin-binding type-1" evidence="16">
    <location>
        <begin position="34"/>
        <end position="76"/>
    </location>
</feature>
<dbReference type="Pfam" id="PF00182">
    <property type="entry name" value="Glyco_hydro_19"/>
    <property type="match status" value="2"/>
</dbReference>
<keyword evidence="10" id="KW-0119">Carbohydrate metabolism</keyword>
<dbReference type="PROSITE" id="PS00026">
    <property type="entry name" value="CHIT_BIND_I_1"/>
    <property type="match status" value="1"/>
</dbReference>
<evidence type="ECO:0000256" key="4">
    <source>
        <dbReference type="ARBA" id="ARBA00022669"/>
    </source>
</evidence>
<dbReference type="CDD" id="cd00325">
    <property type="entry name" value="chitinase_GH19"/>
    <property type="match status" value="1"/>
</dbReference>
<dbReference type="InterPro" id="IPR000726">
    <property type="entry name" value="Glyco_hydro_19_cat"/>
</dbReference>
<evidence type="ECO:0000256" key="15">
    <source>
        <dbReference type="SAM" id="SignalP"/>
    </source>
</evidence>
<evidence type="ECO:0000256" key="10">
    <source>
        <dbReference type="ARBA" id="ARBA00023277"/>
    </source>
</evidence>
<feature type="disulfide bond" evidence="13 14">
    <location>
        <begin position="51"/>
        <end position="65"/>
    </location>
</feature>
<evidence type="ECO:0000256" key="14">
    <source>
        <dbReference type="PROSITE-ProRule" id="PRU00261"/>
    </source>
</evidence>
<evidence type="ECO:0000256" key="7">
    <source>
        <dbReference type="ARBA" id="ARBA00022821"/>
    </source>
</evidence>
<dbReference type="GO" id="GO:0050832">
    <property type="term" value="P:defense response to fungus"/>
    <property type="evidence" value="ECO:0007669"/>
    <property type="project" value="UniProtKB-ARBA"/>
</dbReference>
<keyword evidence="9 13" id="KW-1015">Disulfide bond</keyword>
<proteinExistence type="inferred from homology"/>
<evidence type="ECO:0000256" key="8">
    <source>
        <dbReference type="ARBA" id="ARBA00023024"/>
    </source>
</evidence>
<keyword evidence="8" id="KW-0146">Chitin degradation</keyword>
<evidence type="ECO:0000256" key="11">
    <source>
        <dbReference type="ARBA" id="ARBA00023295"/>
    </source>
</evidence>
<dbReference type="GO" id="GO:0000272">
    <property type="term" value="P:polysaccharide catabolic process"/>
    <property type="evidence" value="ECO:0007669"/>
    <property type="project" value="UniProtKB-KW"/>
</dbReference>
<dbReference type="SUPFAM" id="SSF53955">
    <property type="entry name" value="Lysozyme-like"/>
    <property type="match status" value="1"/>
</dbReference>